<dbReference type="Proteomes" id="UP000237105">
    <property type="component" value="Unassembled WGS sequence"/>
</dbReference>
<dbReference type="STRING" id="3476.A0A2P5CNX1"/>
<protein>
    <submittedName>
        <fullName evidence="1">Uncharacterized protein</fullName>
    </submittedName>
</protein>
<keyword evidence="2" id="KW-1185">Reference proteome</keyword>
<gene>
    <name evidence="1" type="ORF">PanWU01x14_136610</name>
</gene>
<accession>A0A2P5CNX1</accession>
<comment type="caution">
    <text evidence="1">The sequence shown here is derived from an EMBL/GenBank/DDBJ whole genome shotgun (WGS) entry which is preliminary data.</text>
</comment>
<reference evidence="2" key="1">
    <citation type="submission" date="2016-06" db="EMBL/GenBank/DDBJ databases">
        <title>Parallel loss of symbiosis genes in relatives of nitrogen-fixing non-legume Parasponia.</title>
        <authorList>
            <person name="Van Velzen R."/>
            <person name="Holmer R."/>
            <person name="Bu F."/>
            <person name="Rutten L."/>
            <person name="Van Zeijl A."/>
            <person name="Liu W."/>
            <person name="Santuari L."/>
            <person name="Cao Q."/>
            <person name="Sharma T."/>
            <person name="Shen D."/>
            <person name="Roswanjaya Y."/>
            <person name="Wardhani T."/>
            <person name="Kalhor M.S."/>
            <person name="Jansen J."/>
            <person name="Van den Hoogen J."/>
            <person name="Gungor B."/>
            <person name="Hartog M."/>
            <person name="Hontelez J."/>
            <person name="Verver J."/>
            <person name="Yang W.-C."/>
            <person name="Schijlen E."/>
            <person name="Repin R."/>
            <person name="Schilthuizen M."/>
            <person name="Schranz E."/>
            <person name="Heidstra R."/>
            <person name="Miyata K."/>
            <person name="Fedorova E."/>
            <person name="Kohlen W."/>
            <person name="Bisseling T."/>
            <person name="Smit S."/>
            <person name="Geurts R."/>
        </authorList>
    </citation>
    <scope>NUCLEOTIDE SEQUENCE [LARGE SCALE GENOMIC DNA]</scope>
    <source>
        <strain evidence="2">cv. WU1-14</strain>
    </source>
</reference>
<dbReference type="EMBL" id="JXTB01000110">
    <property type="protein sequence ID" value="PON62749.1"/>
    <property type="molecule type" value="Genomic_DNA"/>
</dbReference>
<sequence>MQGMPTLPLGYGNKKIGLNDDTGWVEYLLLKKQFRIHFQQFCFEGLYFGCEEIACELKELMAEGLKIQPMEVWNKLLMDEQSDSFHGVVQPLVVTFF</sequence>
<evidence type="ECO:0000313" key="1">
    <source>
        <dbReference type="EMBL" id="PON62749.1"/>
    </source>
</evidence>
<proteinExistence type="predicted"/>
<organism evidence="1 2">
    <name type="scientific">Parasponia andersonii</name>
    <name type="common">Sponia andersonii</name>
    <dbReference type="NCBI Taxonomy" id="3476"/>
    <lineage>
        <taxon>Eukaryota</taxon>
        <taxon>Viridiplantae</taxon>
        <taxon>Streptophyta</taxon>
        <taxon>Embryophyta</taxon>
        <taxon>Tracheophyta</taxon>
        <taxon>Spermatophyta</taxon>
        <taxon>Magnoliopsida</taxon>
        <taxon>eudicotyledons</taxon>
        <taxon>Gunneridae</taxon>
        <taxon>Pentapetalae</taxon>
        <taxon>rosids</taxon>
        <taxon>fabids</taxon>
        <taxon>Rosales</taxon>
        <taxon>Cannabaceae</taxon>
        <taxon>Parasponia</taxon>
    </lineage>
</organism>
<dbReference type="AlphaFoldDB" id="A0A2P5CNX1"/>
<name>A0A2P5CNX1_PARAD</name>
<dbReference type="OrthoDB" id="1748802at2759"/>
<evidence type="ECO:0000313" key="2">
    <source>
        <dbReference type="Proteomes" id="UP000237105"/>
    </source>
</evidence>